<protein>
    <submittedName>
        <fullName evidence="1">Uncharacterized protein</fullName>
    </submittedName>
</protein>
<evidence type="ECO:0000313" key="1">
    <source>
        <dbReference type="EMBL" id="PON44471.1"/>
    </source>
</evidence>
<accession>A0A2P5B6V3</accession>
<dbReference type="Proteomes" id="UP000237000">
    <property type="component" value="Unassembled WGS sequence"/>
</dbReference>
<name>A0A2P5B6V3_TREOI</name>
<organism evidence="1 2">
    <name type="scientific">Trema orientale</name>
    <name type="common">Charcoal tree</name>
    <name type="synonym">Celtis orientalis</name>
    <dbReference type="NCBI Taxonomy" id="63057"/>
    <lineage>
        <taxon>Eukaryota</taxon>
        <taxon>Viridiplantae</taxon>
        <taxon>Streptophyta</taxon>
        <taxon>Embryophyta</taxon>
        <taxon>Tracheophyta</taxon>
        <taxon>Spermatophyta</taxon>
        <taxon>Magnoliopsida</taxon>
        <taxon>eudicotyledons</taxon>
        <taxon>Gunneridae</taxon>
        <taxon>Pentapetalae</taxon>
        <taxon>rosids</taxon>
        <taxon>fabids</taxon>
        <taxon>Rosales</taxon>
        <taxon>Cannabaceae</taxon>
        <taxon>Trema</taxon>
    </lineage>
</organism>
<dbReference type="AlphaFoldDB" id="A0A2P5B6V3"/>
<sequence>MAGKKLDVRLEAVEEKLGSFHTKVQAEILRGIELVLLRQQKMEQNLSAIMQKLDAMAIEQNTDSRIGTEMLPKLKSPVDFSAVAFGS</sequence>
<gene>
    <name evidence="1" type="ORF">TorRG33x02_330660</name>
</gene>
<dbReference type="InParanoid" id="A0A2P5B6V3"/>
<proteinExistence type="predicted"/>
<feature type="non-terminal residue" evidence="1">
    <location>
        <position position="87"/>
    </location>
</feature>
<reference evidence="2" key="1">
    <citation type="submission" date="2016-06" db="EMBL/GenBank/DDBJ databases">
        <title>Parallel loss of symbiosis genes in relatives of nitrogen-fixing non-legume Parasponia.</title>
        <authorList>
            <person name="Van Velzen R."/>
            <person name="Holmer R."/>
            <person name="Bu F."/>
            <person name="Rutten L."/>
            <person name="Van Zeijl A."/>
            <person name="Liu W."/>
            <person name="Santuari L."/>
            <person name="Cao Q."/>
            <person name="Sharma T."/>
            <person name="Shen D."/>
            <person name="Roswanjaya Y."/>
            <person name="Wardhani T."/>
            <person name="Kalhor M.S."/>
            <person name="Jansen J."/>
            <person name="Van den Hoogen J."/>
            <person name="Gungor B."/>
            <person name="Hartog M."/>
            <person name="Hontelez J."/>
            <person name="Verver J."/>
            <person name="Yang W.-C."/>
            <person name="Schijlen E."/>
            <person name="Repin R."/>
            <person name="Schilthuizen M."/>
            <person name="Schranz E."/>
            <person name="Heidstra R."/>
            <person name="Miyata K."/>
            <person name="Fedorova E."/>
            <person name="Kohlen W."/>
            <person name="Bisseling T."/>
            <person name="Smit S."/>
            <person name="Geurts R."/>
        </authorList>
    </citation>
    <scope>NUCLEOTIDE SEQUENCE [LARGE SCALE GENOMIC DNA]</scope>
    <source>
        <strain evidence="2">cv. RG33-2</strain>
    </source>
</reference>
<evidence type="ECO:0000313" key="2">
    <source>
        <dbReference type="Proteomes" id="UP000237000"/>
    </source>
</evidence>
<dbReference type="EMBL" id="JXTC01000592">
    <property type="protein sequence ID" value="PON44471.1"/>
    <property type="molecule type" value="Genomic_DNA"/>
</dbReference>
<keyword evidence="2" id="KW-1185">Reference proteome</keyword>
<comment type="caution">
    <text evidence="1">The sequence shown here is derived from an EMBL/GenBank/DDBJ whole genome shotgun (WGS) entry which is preliminary data.</text>
</comment>